<proteinExistence type="predicted"/>
<evidence type="ECO:0000313" key="1">
    <source>
        <dbReference type="EMBL" id="DAD80298.1"/>
    </source>
</evidence>
<accession>A0A8S5MDI0</accession>
<reference evidence="1" key="1">
    <citation type="journal article" date="2021" name="Proc. Natl. Acad. Sci. U.S.A.">
        <title>A Catalog of Tens of Thousands of Viruses from Human Metagenomes Reveals Hidden Associations with Chronic Diseases.</title>
        <authorList>
            <person name="Tisza M.J."/>
            <person name="Buck C.B."/>
        </authorList>
    </citation>
    <scope>NUCLEOTIDE SEQUENCE</scope>
    <source>
        <strain evidence="1">CtTqA28</strain>
    </source>
</reference>
<protein>
    <submittedName>
        <fullName evidence="1">Uncharacterized protein</fullName>
    </submittedName>
</protein>
<dbReference type="EMBL" id="BK014882">
    <property type="protein sequence ID" value="DAD80298.1"/>
    <property type="molecule type" value="Genomic_DNA"/>
</dbReference>
<sequence length="54" mass="6335">MKLEQLQYLECQLCDLISESFDSMPDNGTTEWDLRKLDLINKVMNELSNIEVEV</sequence>
<organism evidence="1">
    <name type="scientific">Caudovirales sp. ctTqA28</name>
    <dbReference type="NCBI Taxonomy" id="2826775"/>
    <lineage>
        <taxon>Viruses</taxon>
        <taxon>Duplodnaviria</taxon>
        <taxon>Heunggongvirae</taxon>
        <taxon>Uroviricota</taxon>
        <taxon>Caudoviricetes</taxon>
    </lineage>
</organism>
<name>A0A8S5MDI0_9CAUD</name>